<dbReference type="InterPro" id="IPR049806">
    <property type="entry name" value="MasK-like_C"/>
</dbReference>
<comment type="caution">
    <text evidence="4">The sequence shown here is derived from an EMBL/GenBank/DDBJ whole genome shotgun (WGS) entry which is preliminary data.</text>
</comment>
<feature type="domain" description="VIT" evidence="3">
    <location>
        <begin position="118"/>
        <end position="246"/>
    </location>
</feature>
<dbReference type="PROSITE" id="PS50234">
    <property type="entry name" value="VWFA"/>
    <property type="match status" value="1"/>
</dbReference>
<dbReference type="SMART" id="SM00609">
    <property type="entry name" value="VIT"/>
    <property type="match status" value="1"/>
</dbReference>
<accession>A0A0C2A4J4</accession>
<dbReference type="InterPro" id="IPR002035">
    <property type="entry name" value="VWF_A"/>
</dbReference>
<evidence type="ECO:0000313" key="4">
    <source>
        <dbReference type="EMBL" id="KIG18293.1"/>
    </source>
</evidence>
<evidence type="ECO:0000313" key="5">
    <source>
        <dbReference type="Proteomes" id="UP000031599"/>
    </source>
</evidence>
<dbReference type="Gene3D" id="3.40.50.410">
    <property type="entry name" value="von Willebrand factor, type A domain"/>
    <property type="match status" value="1"/>
</dbReference>
<feature type="region of interest" description="Disordered" evidence="1">
    <location>
        <begin position="1"/>
        <end position="29"/>
    </location>
</feature>
<dbReference type="SMART" id="SM00327">
    <property type="entry name" value="VWA"/>
    <property type="match status" value="1"/>
</dbReference>
<evidence type="ECO:0000259" key="3">
    <source>
        <dbReference type="PROSITE" id="PS51468"/>
    </source>
</evidence>
<proteinExistence type="predicted"/>
<dbReference type="Pfam" id="PF13768">
    <property type="entry name" value="VWA_3"/>
    <property type="match status" value="1"/>
</dbReference>
<gene>
    <name evidence="4" type="ORF">DB30_01402</name>
</gene>
<evidence type="ECO:0000256" key="1">
    <source>
        <dbReference type="SAM" id="MobiDB-lite"/>
    </source>
</evidence>
<protein>
    <submittedName>
        <fullName evidence="4">Inter-alpha-trypsin inhibitor domain protein</fullName>
    </submittedName>
</protein>
<dbReference type="AlphaFoldDB" id="A0A0C2A4J4"/>
<reference evidence="4 5" key="1">
    <citation type="submission" date="2014-12" db="EMBL/GenBank/DDBJ databases">
        <title>Genome assembly of Enhygromyxa salina DSM 15201.</title>
        <authorList>
            <person name="Sharma G."/>
            <person name="Subramanian S."/>
        </authorList>
    </citation>
    <scope>NUCLEOTIDE SEQUENCE [LARGE SCALE GENOMIC DNA]</scope>
    <source>
        <strain evidence="4 5">DSM 15201</strain>
    </source>
</reference>
<feature type="domain" description="VWFA" evidence="2">
    <location>
        <begin position="403"/>
        <end position="573"/>
    </location>
</feature>
<dbReference type="NCBIfam" id="NF033768">
    <property type="entry name" value="myxo_SS_tail"/>
    <property type="match status" value="1"/>
</dbReference>
<sequence length="870" mass="93480">MEPSRSIAVTAPQRERPMHTQQISPPLPRHTGARISGLRAGVCLSFSMLACTPFGVEIDDSLASLDQDSELVEAVFEPLPDDDRTRPVETHAADLRCFNDTRPTQAWEIDDPSATPETGMMGVEKDGKLLALPLQRTTFDTVVVGTVAETEIVQLFANPFDEAIEAVYVFPLHEHAAVDDYWLTIGERTIRGDMQTRAQARETYEDAKRDGRAAGLLEQERPNIFTQSVANIPPGQTVAISMHVVQPLEQDHGVYSLVLPTVVGPRFIPGKPTGHQGTGVAHDTKQVPDASRITPPIMPEGFTACAELNVSVSLESGLRPRALRSKFHDVDIRREGDVAFIELDRDAGPVLANRDFELSWDLGQRQPRAAIVAQPGGGTDDGYFTLTVQPPERVPDEQAVPRELVFVVDNSGSMGGVPLDTAKALMRRALKGMRPDDTFNVLRFSEDASGLSSSLLPATTSNIEKGIEYVNAMSGMGGTQMTAGIEAALDLPHEADRVRIVMFLTDGYIGNEAQIFRLIEGEIGDTRLFSLGVGGAPNRYLLDGMARVGRGAVTYAGIGEDIEPVVERFYERVATPVLTDIEIDWEGLSVAEILPGKIPDLFAGQPLTVFGRYQGAPTGTIHVRGKARGKLVELPVSFDVAKADEVQGVSSVWARNKVDDLLGYPALPNGSVVDAATEAAVVKLAIEYRIMTAYTSFVAVDEQRVVDPDGTVRTIVQPLPIPQGTTYEGFDGGLGLVGSGSGGGSGYGRGAGASFGGRGVRVPQVRQAKAQISGSLDRDIIRRIVRAHINEVRSCYNAGLVADPNLMGRVAIEFTIAANGKVGAATVNTNTTGNEAVGQCIAKAAKKWQFPKWTGGGEVRVAYPFNLSPG</sequence>
<dbReference type="PANTHER" id="PTHR45737:SF6">
    <property type="entry name" value="VON WILLEBRAND FACTOR A DOMAIN-CONTAINING PROTEIN 5A"/>
    <property type="match status" value="1"/>
</dbReference>
<dbReference type="Proteomes" id="UP000031599">
    <property type="component" value="Unassembled WGS sequence"/>
</dbReference>
<dbReference type="PROSITE" id="PS51468">
    <property type="entry name" value="VIT"/>
    <property type="match status" value="1"/>
</dbReference>
<dbReference type="InterPro" id="IPR036465">
    <property type="entry name" value="vWFA_dom_sf"/>
</dbReference>
<organism evidence="4 5">
    <name type="scientific">Enhygromyxa salina</name>
    <dbReference type="NCBI Taxonomy" id="215803"/>
    <lineage>
        <taxon>Bacteria</taxon>
        <taxon>Pseudomonadati</taxon>
        <taxon>Myxococcota</taxon>
        <taxon>Polyangia</taxon>
        <taxon>Nannocystales</taxon>
        <taxon>Nannocystaceae</taxon>
        <taxon>Enhygromyxa</taxon>
    </lineage>
</organism>
<dbReference type="Pfam" id="PF08487">
    <property type="entry name" value="VIT"/>
    <property type="match status" value="1"/>
</dbReference>
<dbReference type="InterPro" id="IPR013694">
    <property type="entry name" value="VIT"/>
</dbReference>
<name>A0A0C2A4J4_9BACT</name>
<dbReference type="SUPFAM" id="SSF53300">
    <property type="entry name" value="vWA-like"/>
    <property type="match status" value="1"/>
</dbReference>
<dbReference type="EMBL" id="JMCC02000013">
    <property type="protein sequence ID" value="KIG18293.1"/>
    <property type="molecule type" value="Genomic_DNA"/>
</dbReference>
<dbReference type="PANTHER" id="PTHR45737">
    <property type="entry name" value="VON WILLEBRAND FACTOR A DOMAIN-CONTAINING PROTEIN 5A"/>
    <property type="match status" value="1"/>
</dbReference>
<evidence type="ECO:0000259" key="2">
    <source>
        <dbReference type="PROSITE" id="PS50234"/>
    </source>
</evidence>